<feature type="transmembrane region" description="Helical" evidence="1">
    <location>
        <begin position="35"/>
        <end position="56"/>
    </location>
</feature>
<gene>
    <name evidence="2" type="ORF">ES288_D08G257800v1</name>
</gene>
<dbReference type="EMBL" id="CM017708">
    <property type="protein sequence ID" value="TYG58877.1"/>
    <property type="molecule type" value="Genomic_DNA"/>
</dbReference>
<reference evidence="2 3" key="1">
    <citation type="submission" date="2019-06" db="EMBL/GenBank/DDBJ databases">
        <title>WGS assembly of Gossypium darwinii.</title>
        <authorList>
            <person name="Chen Z.J."/>
            <person name="Sreedasyam A."/>
            <person name="Ando A."/>
            <person name="Song Q."/>
            <person name="De L."/>
            <person name="Hulse-Kemp A."/>
            <person name="Ding M."/>
            <person name="Ye W."/>
            <person name="Kirkbride R."/>
            <person name="Jenkins J."/>
            <person name="Plott C."/>
            <person name="Lovell J."/>
            <person name="Lin Y.-M."/>
            <person name="Vaughn R."/>
            <person name="Liu B."/>
            <person name="Li W."/>
            <person name="Simpson S."/>
            <person name="Scheffler B."/>
            <person name="Saski C."/>
            <person name="Grover C."/>
            <person name="Hu G."/>
            <person name="Conover J."/>
            <person name="Carlson J."/>
            <person name="Shu S."/>
            <person name="Boston L."/>
            <person name="Williams M."/>
            <person name="Peterson D."/>
            <person name="Mcgee K."/>
            <person name="Jones D."/>
            <person name="Wendel J."/>
            <person name="Stelly D."/>
            <person name="Grimwood J."/>
            <person name="Schmutz J."/>
        </authorList>
    </citation>
    <scope>NUCLEOTIDE SEQUENCE [LARGE SCALE GENOMIC DNA]</scope>
    <source>
        <strain evidence="2">1808015.09</strain>
    </source>
</reference>
<evidence type="ECO:0000313" key="3">
    <source>
        <dbReference type="Proteomes" id="UP000323506"/>
    </source>
</evidence>
<proteinExistence type="predicted"/>
<accession>A0A5D2BNT6</accession>
<keyword evidence="1" id="KW-0472">Membrane</keyword>
<name>A0A5D2BNT6_GOSDA</name>
<protein>
    <submittedName>
        <fullName evidence="2">Uncharacterized protein</fullName>
    </submittedName>
</protein>
<feature type="transmembrane region" description="Helical" evidence="1">
    <location>
        <begin position="77"/>
        <end position="96"/>
    </location>
</feature>
<keyword evidence="1" id="KW-1133">Transmembrane helix</keyword>
<keyword evidence="3" id="KW-1185">Reference proteome</keyword>
<dbReference type="AlphaFoldDB" id="A0A5D2BNT6"/>
<dbReference type="Proteomes" id="UP000323506">
    <property type="component" value="Chromosome D08"/>
</dbReference>
<organism evidence="2 3">
    <name type="scientific">Gossypium darwinii</name>
    <name type="common">Darwin's cotton</name>
    <name type="synonym">Gossypium barbadense var. darwinii</name>
    <dbReference type="NCBI Taxonomy" id="34276"/>
    <lineage>
        <taxon>Eukaryota</taxon>
        <taxon>Viridiplantae</taxon>
        <taxon>Streptophyta</taxon>
        <taxon>Embryophyta</taxon>
        <taxon>Tracheophyta</taxon>
        <taxon>Spermatophyta</taxon>
        <taxon>Magnoliopsida</taxon>
        <taxon>eudicotyledons</taxon>
        <taxon>Gunneridae</taxon>
        <taxon>Pentapetalae</taxon>
        <taxon>rosids</taxon>
        <taxon>malvids</taxon>
        <taxon>Malvales</taxon>
        <taxon>Malvaceae</taxon>
        <taxon>Malvoideae</taxon>
        <taxon>Gossypium</taxon>
    </lineage>
</organism>
<sequence>MYMVHEVLDNLPEKELPPILLRLLWIPPNPRFSPISIYFCAIAAGESIWIAILRCGGKTLITPVSFSSSISSVIKQIYLISVGFLFILQGEAGIQVRFNSVGGNLMAGIQVGYFTRASTLF</sequence>
<evidence type="ECO:0000256" key="1">
    <source>
        <dbReference type="SAM" id="Phobius"/>
    </source>
</evidence>
<evidence type="ECO:0000313" key="2">
    <source>
        <dbReference type="EMBL" id="TYG58877.1"/>
    </source>
</evidence>
<keyword evidence="1" id="KW-0812">Transmembrane</keyword>